<organism evidence="5 6">
    <name type="scientific">Paenirhodobacter huangdaonensis</name>
    <dbReference type="NCBI Taxonomy" id="2501515"/>
    <lineage>
        <taxon>Bacteria</taxon>
        <taxon>Pseudomonadati</taxon>
        <taxon>Pseudomonadota</taxon>
        <taxon>Alphaproteobacteria</taxon>
        <taxon>Rhodobacterales</taxon>
        <taxon>Rhodobacter group</taxon>
        <taxon>Paenirhodobacter</taxon>
    </lineage>
</organism>
<dbReference type="Pfam" id="PF00497">
    <property type="entry name" value="SBP_bac_3"/>
    <property type="match status" value="1"/>
</dbReference>
<dbReference type="PANTHER" id="PTHR35936">
    <property type="entry name" value="MEMBRANE-BOUND LYTIC MUREIN TRANSGLYCOSYLASE F"/>
    <property type="match status" value="1"/>
</dbReference>
<dbReference type="EMBL" id="SAVA01000006">
    <property type="protein sequence ID" value="RWR51582.1"/>
    <property type="molecule type" value="Genomic_DNA"/>
</dbReference>
<dbReference type="SUPFAM" id="SSF53850">
    <property type="entry name" value="Periplasmic binding protein-like II"/>
    <property type="match status" value="1"/>
</dbReference>
<protein>
    <submittedName>
        <fullName evidence="5">Transporter substrate-binding domain-containing protein</fullName>
    </submittedName>
</protein>
<dbReference type="AlphaFoldDB" id="A0A3S3LT07"/>
<feature type="chain" id="PRO_5018636905" evidence="2">
    <location>
        <begin position="27"/>
        <end position="270"/>
    </location>
</feature>
<dbReference type="Gene3D" id="3.40.190.10">
    <property type="entry name" value="Periplasmic binding protein-like II"/>
    <property type="match status" value="2"/>
</dbReference>
<dbReference type="GO" id="GO:0016020">
    <property type="term" value="C:membrane"/>
    <property type="evidence" value="ECO:0007669"/>
    <property type="project" value="InterPro"/>
</dbReference>
<feature type="domain" description="Ionotropic glutamate receptor C-terminal" evidence="4">
    <location>
        <begin position="37"/>
        <end position="259"/>
    </location>
</feature>
<evidence type="ECO:0000259" key="4">
    <source>
        <dbReference type="SMART" id="SM00079"/>
    </source>
</evidence>
<evidence type="ECO:0000256" key="2">
    <source>
        <dbReference type="SAM" id="SignalP"/>
    </source>
</evidence>
<keyword evidence="1 2" id="KW-0732">Signal</keyword>
<dbReference type="GO" id="GO:0015276">
    <property type="term" value="F:ligand-gated monoatomic ion channel activity"/>
    <property type="evidence" value="ECO:0007669"/>
    <property type="project" value="InterPro"/>
</dbReference>
<gene>
    <name evidence="5" type="ORF">EOW66_11405</name>
</gene>
<dbReference type="Proteomes" id="UP000288071">
    <property type="component" value="Unassembled WGS sequence"/>
</dbReference>
<feature type="domain" description="Solute-binding protein family 3/N-terminal" evidence="3">
    <location>
        <begin position="37"/>
        <end position="260"/>
    </location>
</feature>
<evidence type="ECO:0000313" key="6">
    <source>
        <dbReference type="Proteomes" id="UP000288071"/>
    </source>
</evidence>
<feature type="signal peptide" evidence="2">
    <location>
        <begin position="1"/>
        <end position="26"/>
    </location>
</feature>
<reference evidence="5" key="1">
    <citation type="submission" date="2019-01" db="EMBL/GenBank/DDBJ databases">
        <title>Sinorhodobacter populi sp. nov. isolated from the symptomatic bark tissue of Populus euramericana canker.</title>
        <authorList>
            <person name="Xu G."/>
        </authorList>
    </citation>
    <scope>NUCLEOTIDE SEQUENCE [LARGE SCALE GENOMIC DNA]</scope>
    <source>
        <strain evidence="5">CGMCC 1.12963</strain>
    </source>
</reference>
<comment type="caution">
    <text evidence="5">The sequence shown here is derived from an EMBL/GenBank/DDBJ whole genome shotgun (WGS) entry which is preliminary data.</text>
</comment>
<dbReference type="InterPro" id="IPR001638">
    <property type="entry name" value="Solute-binding_3/MltF_N"/>
</dbReference>
<evidence type="ECO:0000313" key="5">
    <source>
        <dbReference type="EMBL" id="RWR51582.1"/>
    </source>
</evidence>
<proteinExistence type="predicted"/>
<name>A0A3S3LT07_9RHOB</name>
<dbReference type="InterPro" id="IPR001320">
    <property type="entry name" value="Iontro_rcpt_C"/>
</dbReference>
<accession>A0A3S3LT07</accession>
<evidence type="ECO:0000259" key="3">
    <source>
        <dbReference type="SMART" id="SM00062"/>
    </source>
</evidence>
<reference evidence="5" key="2">
    <citation type="submission" date="2019-01" db="EMBL/GenBank/DDBJ databases">
        <authorList>
            <person name="Li Y."/>
        </authorList>
    </citation>
    <scope>NUCLEOTIDE SEQUENCE [LARGE SCALE GENOMIC DNA]</scope>
    <source>
        <strain evidence="5">CGMCC 1.12963</strain>
    </source>
</reference>
<evidence type="ECO:0000256" key="1">
    <source>
        <dbReference type="ARBA" id="ARBA00022729"/>
    </source>
</evidence>
<dbReference type="SMART" id="SM00062">
    <property type="entry name" value="PBPb"/>
    <property type="match status" value="1"/>
</dbReference>
<dbReference type="PANTHER" id="PTHR35936:SF17">
    <property type="entry name" value="ARGININE-BINDING EXTRACELLULAR PROTEIN ARTP"/>
    <property type="match status" value="1"/>
</dbReference>
<dbReference type="RefSeq" id="WP_128156478.1">
    <property type="nucleotide sequence ID" value="NZ_JBHSOM010000026.1"/>
</dbReference>
<sequence length="270" mass="29153">MTFQTSLKSALFGLSALTLAATGALADQLADIKAAGKIVAATEMHYAPFDMLENGEYVDFDRDLFDEIAKELGVTPEYQDLPWTSILPGLEVKKFDFVLAPVTMTAERAERYAFTLPISDATVAFVQRKGGPLSTPEDAKGKTVGTQKGTAQEIQLQAFSDKIGGITIKGYGTPDEAYADLMTGRLDAVAGSAPLLNYLAKTRPADFAVVNPPFGKPTYFAFVARKGEGDTLIAAINEAIKKIEDDGRMKALQEKWFGAATELPQEMPQL</sequence>
<dbReference type="SMART" id="SM00079">
    <property type="entry name" value="PBPe"/>
    <property type="match status" value="1"/>
</dbReference>
<keyword evidence="6" id="KW-1185">Reference proteome</keyword>